<proteinExistence type="predicted"/>
<organism evidence="1">
    <name type="scientific">Rhizophagus irregularis (strain DAOM 181602 / DAOM 197198 / MUCL 43194)</name>
    <name type="common">Arbuscular mycorrhizal fungus</name>
    <name type="synonym">Glomus intraradices</name>
    <dbReference type="NCBI Taxonomy" id="747089"/>
    <lineage>
        <taxon>Eukaryota</taxon>
        <taxon>Fungi</taxon>
        <taxon>Fungi incertae sedis</taxon>
        <taxon>Mucoromycota</taxon>
        <taxon>Glomeromycotina</taxon>
        <taxon>Glomeromycetes</taxon>
        <taxon>Glomerales</taxon>
        <taxon>Glomeraceae</taxon>
        <taxon>Rhizophagus</taxon>
    </lineage>
</organism>
<sequence>MTNPNHRTTHLKHFWGENDEKHLVAPSLQLHGRDFVSPAELSLSVDDPAVLSLGGLFSVKVSSLFLSEA</sequence>
<protein>
    <submittedName>
        <fullName evidence="1">Uncharacterized protein</fullName>
    </submittedName>
</protein>
<dbReference type="AlphaFoldDB" id="U9TD61"/>
<evidence type="ECO:0000313" key="1">
    <source>
        <dbReference type="EMBL" id="ESA06035.1"/>
    </source>
</evidence>
<accession>U9TD61</accession>
<dbReference type="VEuPathDB" id="FungiDB:RhiirFUN_014737"/>
<name>U9TD61_RHIID</name>
<reference evidence="1" key="1">
    <citation type="submission" date="2013-07" db="EMBL/GenBank/DDBJ databases">
        <title>The genome of an arbuscular mycorrhizal fungus provides insights into the evolution of the oldest plant symbiosis.</title>
        <authorList>
            <consortium name="DOE Joint Genome Institute"/>
            <person name="Tisserant E."/>
            <person name="Malbreil M."/>
            <person name="Kuo A."/>
            <person name="Kohler A."/>
            <person name="Symeonidi A."/>
            <person name="Balestrini R."/>
            <person name="Charron P."/>
            <person name="Duensing N."/>
            <person name="Frei-dit-Frey N."/>
            <person name="Gianinazzi-Pearson V."/>
            <person name="Gilbert B."/>
            <person name="Handa Y."/>
            <person name="Hijri M."/>
            <person name="Kaul R."/>
            <person name="Kawaguchi M."/>
            <person name="Krajinski F."/>
            <person name="Lammers P."/>
            <person name="Lapierre D."/>
            <person name="Masclaux F.G."/>
            <person name="Murat C."/>
            <person name="Morin E."/>
            <person name="Ndikumana S."/>
            <person name="Pagni M."/>
            <person name="Petitpierre D."/>
            <person name="Requena N."/>
            <person name="Rosikiewicz P."/>
            <person name="Riley R."/>
            <person name="Saito K."/>
            <person name="San Clemente H."/>
            <person name="Shapiro H."/>
            <person name="van Tuinen D."/>
            <person name="Becard G."/>
            <person name="Bonfante P."/>
            <person name="Paszkowski U."/>
            <person name="Shachar-Hill Y."/>
            <person name="Young J.P."/>
            <person name="Sanders I.R."/>
            <person name="Henrissat B."/>
            <person name="Rensing S.A."/>
            <person name="Grigoriev I.V."/>
            <person name="Corradi N."/>
            <person name="Roux C."/>
            <person name="Martin F."/>
        </authorList>
    </citation>
    <scope>NUCLEOTIDE SEQUENCE</scope>
    <source>
        <strain evidence="1">DAOM 197198</strain>
    </source>
</reference>
<dbReference type="EMBL" id="KI292154">
    <property type="protein sequence ID" value="ESA06035.1"/>
    <property type="molecule type" value="Genomic_DNA"/>
</dbReference>
<dbReference type="HOGENOM" id="CLU_2777222_0_0_1"/>
<gene>
    <name evidence="1" type="ORF">GLOINDRAFT_34698</name>
</gene>